<gene>
    <name evidence="9" type="primary">fepD_2</name>
    <name evidence="9" type="ORF">RS83_03231</name>
</gene>
<dbReference type="PANTHER" id="PTHR30472:SF1">
    <property type="entry name" value="FE(3+) DICITRATE TRANSPORT SYSTEM PERMEASE PROTEIN FECC-RELATED"/>
    <property type="match status" value="1"/>
</dbReference>
<feature type="transmembrane region" description="Helical" evidence="8">
    <location>
        <begin position="103"/>
        <end position="124"/>
    </location>
</feature>
<dbReference type="InterPro" id="IPR037294">
    <property type="entry name" value="ABC_BtuC-like"/>
</dbReference>
<evidence type="ECO:0000256" key="6">
    <source>
        <dbReference type="ARBA" id="ARBA00022989"/>
    </source>
</evidence>
<dbReference type="PANTHER" id="PTHR30472">
    <property type="entry name" value="FERRIC ENTEROBACTIN TRANSPORT SYSTEM PERMEASE PROTEIN"/>
    <property type="match status" value="1"/>
</dbReference>
<comment type="subcellular location">
    <subcellularLocation>
        <location evidence="1">Cell membrane</location>
        <topology evidence="1">Multi-pass membrane protein</topology>
    </subcellularLocation>
</comment>
<keyword evidence="4" id="KW-1003">Cell membrane</keyword>
<evidence type="ECO:0000256" key="7">
    <source>
        <dbReference type="ARBA" id="ARBA00023136"/>
    </source>
</evidence>
<feature type="transmembrane region" description="Helical" evidence="8">
    <location>
        <begin position="204"/>
        <end position="224"/>
    </location>
</feature>
<name>A0A0F0L4S3_9MICO</name>
<dbReference type="CDD" id="cd06550">
    <property type="entry name" value="TM_ABC_iron-siderophores_like"/>
    <property type="match status" value="1"/>
</dbReference>
<evidence type="ECO:0000256" key="3">
    <source>
        <dbReference type="ARBA" id="ARBA00022448"/>
    </source>
</evidence>
<reference evidence="9 10" key="1">
    <citation type="submission" date="2015-02" db="EMBL/GenBank/DDBJ databases">
        <title>Draft genome sequences of ten Microbacterium spp. with emphasis on heavy metal contaminated environments.</title>
        <authorList>
            <person name="Corretto E."/>
        </authorList>
    </citation>
    <scope>NUCLEOTIDE SEQUENCE [LARGE SCALE GENOMIC DNA]</scope>
    <source>
        <strain evidence="9 10">BEL4b</strain>
    </source>
</reference>
<feature type="transmembrane region" description="Helical" evidence="8">
    <location>
        <begin position="319"/>
        <end position="337"/>
    </location>
</feature>
<keyword evidence="5 8" id="KW-0812">Transmembrane</keyword>
<evidence type="ECO:0000313" key="10">
    <source>
        <dbReference type="Proteomes" id="UP000033640"/>
    </source>
</evidence>
<feature type="transmembrane region" description="Helical" evidence="8">
    <location>
        <begin position="130"/>
        <end position="149"/>
    </location>
</feature>
<accession>A0A0F0L4S3</accession>
<feature type="transmembrane region" description="Helical" evidence="8">
    <location>
        <begin position="74"/>
        <end position="91"/>
    </location>
</feature>
<keyword evidence="7 8" id="KW-0472">Membrane</keyword>
<evidence type="ECO:0000313" key="9">
    <source>
        <dbReference type="EMBL" id="KJL28163.1"/>
    </source>
</evidence>
<dbReference type="GO" id="GO:0005886">
    <property type="term" value="C:plasma membrane"/>
    <property type="evidence" value="ECO:0007669"/>
    <property type="project" value="UniProtKB-SubCell"/>
</dbReference>
<dbReference type="OrthoDB" id="9782305at2"/>
<proteinExistence type="inferred from homology"/>
<dbReference type="FunFam" id="1.10.3470.10:FF:000001">
    <property type="entry name" value="Vitamin B12 ABC transporter permease BtuC"/>
    <property type="match status" value="1"/>
</dbReference>
<feature type="transmembrane region" description="Helical" evidence="8">
    <location>
        <begin position="21"/>
        <end position="54"/>
    </location>
</feature>
<comment type="similarity">
    <text evidence="2">Belongs to the binding-protein-dependent transport system permease family. FecCD subfamily.</text>
</comment>
<keyword evidence="3" id="KW-0813">Transport</keyword>
<evidence type="ECO:0000256" key="1">
    <source>
        <dbReference type="ARBA" id="ARBA00004651"/>
    </source>
</evidence>
<keyword evidence="6 8" id="KW-1133">Transmembrane helix</keyword>
<dbReference type="Proteomes" id="UP000033640">
    <property type="component" value="Unassembled WGS sequence"/>
</dbReference>
<dbReference type="SUPFAM" id="SSF81345">
    <property type="entry name" value="ABC transporter involved in vitamin B12 uptake, BtuC"/>
    <property type="match status" value="1"/>
</dbReference>
<protein>
    <submittedName>
        <fullName evidence="9">Ferric enterobactin transport system permease protein FepD</fullName>
    </submittedName>
</protein>
<comment type="caution">
    <text evidence="9">The sequence shown here is derived from an EMBL/GenBank/DDBJ whole genome shotgun (WGS) entry which is preliminary data.</text>
</comment>
<evidence type="ECO:0000256" key="4">
    <source>
        <dbReference type="ARBA" id="ARBA00022475"/>
    </source>
</evidence>
<evidence type="ECO:0000256" key="8">
    <source>
        <dbReference type="SAM" id="Phobius"/>
    </source>
</evidence>
<dbReference type="EMBL" id="JYIW01000026">
    <property type="protein sequence ID" value="KJL28163.1"/>
    <property type="molecule type" value="Genomic_DNA"/>
</dbReference>
<feature type="transmembrane region" description="Helical" evidence="8">
    <location>
        <begin position="291"/>
        <end position="313"/>
    </location>
</feature>
<dbReference type="PATRIC" id="fig|82380.11.peg.3262"/>
<evidence type="ECO:0000256" key="2">
    <source>
        <dbReference type="ARBA" id="ARBA00007935"/>
    </source>
</evidence>
<sequence>MLVSRTAERPVTSRGAAARTGGLVIALVVLGVAVLLSLMVGAKALAPATVIAALFDFDGSDAQAIVRDSRLPRTVVGLVVGPALGVCGALIQAFTRNPLADPGILGVNAGATFAVTIGVGLLGVRGPNAYVWFALIGALLVTLVVYLIGAAGRSGPSAGRMTLAGVAIGAVLSGITSIVMLKNLEVFSTLRFWGLGSLGGRDDSAVVIIAPFIAIGLVTSFLIARPLNAIALGDDLGRTLGAGLVRTRVIAIIGVTILAGGATALAGPIAFIGLMVPHAVRWFTGPDQRWIILYSAIVAPSMLLLSDVIGRVVLPSGELQVSIVTAVIGAPVLILLARRKRVSGL</sequence>
<dbReference type="AlphaFoldDB" id="A0A0F0L4S3"/>
<dbReference type="Pfam" id="PF01032">
    <property type="entry name" value="FecCD"/>
    <property type="match status" value="1"/>
</dbReference>
<feature type="transmembrane region" description="Helical" evidence="8">
    <location>
        <begin position="161"/>
        <end position="184"/>
    </location>
</feature>
<dbReference type="InterPro" id="IPR000522">
    <property type="entry name" value="ABC_transptr_permease_BtuC"/>
</dbReference>
<organism evidence="9 10">
    <name type="scientific">Microbacterium oxydans</name>
    <dbReference type="NCBI Taxonomy" id="82380"/>
    <lineage>
        <taxon>Bacteria</taxon>
        <taxon>Bacillati</taxon>
        <taxon>Actinomycetota</taxon>
        <taxon>Actinomycetes</taxon>
        <taxon>Micrococcales</taxon>
        <taxon>Microbacteriaceae</taxon>
        <taxon>Microbacterium</taxon>
    </lineage>
</organism>
<dbReference type="GO" id="GO:0022857">
    <property type="term" value="F:transmembrane transporter activity"/>
    <property type="evidence" value="ECO:0007669"/>
    <property type="project" value="InterPro"/>
</dbReference>
<dbReference type="GO" id="GO:0033214">
    <property type="term" value="P:siderophore-iron import into cell"/>
    <property type="evidence" value="ECO:0007669"/>
    <property type="project" value="TreeGrafter"/>
</dbReference>
<evidence type="ECO:0000256" key="5">
    <source>
        <dbReference type="ARBA" id="ARBA00022692"/>
    </source>
</evidence>
<dbReference type="Gene3D" id="1.10.3470.10">
    <property type="entry name" value="ABC transporter involved in vitamin B12 uptake, BtuC"/>
    <property type="match status" value="1"/>
</dbReference>